<organism evidence="1 2">
    <name type="scientific">Kineosphaera limosa NBRC 100340</name>
    <dbReference type="NCBI Taxonomy" id="1184609"/>
    <lineage>
        <taxon>Bacteria</taxon>
        <taxon>Bacillati</taxon>
        <taxon>Actinomycetota</taxon>
        <taxon>Actinomycetes</taxon>
        <taxon>Micrococcales</taxon>
        <taxon>Dermatophilaceae</taxon>
        <taxon>Kineosphaera</taxon>
    </lineage>
</organism>
<evidence type="ECO:0000313" key="1">
    <source>
        <dbReference type="EMBL" id="GAB94828.1"/>
    </source>
</evidence>
<name>K6VF89_9MICO</name>
<evidence type="ECO:0000313" key="2">
    <source>
        <dbReference type="Proteomes" id="UP000008366"/>
    </source>
</evidence>
<dbReference type="EMBL" id="BAHD01000012">
    <property type="protein sequence ID" value="GAB94828.1"/>
    <property type="molecule type" value="Genomic_DNA"/>
</dbReference>
<sequence>MTATAAPAPNRTFSHRFAVNAAAPTHHQSHIVRVRTDASGPSPAATVAAPAASTTSVNTARHTMVRVSASRAGWARSDTTRQADSFVAQASVARTAQPSGTSSQVVTPVT</sequence>
<proteinExistence type="predicted"/>
<gene>
    <name evidence="1" type="ORF">KILIM_012_00120</name>
</gene>
<dbReference type="AlphaFoldDB" id="K6VF89"/>
<protein>
    <submittedName>
        <fullName evidence="1">Uncharacterized protein</fullName>
    </submittedName>
</protein>
<comment type="caution">
    <text evidence="1">The sequence shown here is derived from an EMBL/GenBank/DDBJ whole genome shotgun (WGS) entry which is preliminary data.</text>
</comment>
<keyword evidence="2" id="KW-1185">Reference proteome</keyword>
<dbReference type="Proteomes" id="UP000008366">
    <property type="component" value="Unassembled WGS sequence"/>
</dbReference>
<accession>K6VF89</accession>
<reference evidence="1 2" key="1">
    <citation type="submission" date="2012-08" db="EMBL/GenBank/DDBJ databases">
        <title>Whole genome shotgun sequence of Kineosphaera limosa NBRC 100340.</title>
        <authorList>
            <person name="Yoshida I."/>
            <person name="Isaki S."/>
            <person name="Hosoyama A."/>
            <person name="Tsuchikane K."/>
            <person name="Katsumata H."/>
            <person name="Ando Y."/>
            <person name="Ohji S."/>
            <person name="Hamada M."/>
            <person name="Tamura T."/>
            <person name="Yamazoe A."/>
            <person name="Yamazaki S."/>
            <person name="Fujita N."/>
        </authorList>
    </citation>
    <scope>NUCLEOTIDE SEQUENCE [LARGE SCALE GENOMIC DNA]</scope>
    <source>
        <strain evidence="1 2">NBRC 100340</strain>
    </source>
</reference>